<gene>
    <name evidence="1" type="ORF">L687_05265</name>
</gene>
<protein>
    <submittedName>
        <fullName evidence="1">Uncharacterized protein</fullName>
    </submittedName>
</protein>
<reference evidence="1 2" key="1">
    <citation type="journal article" date="2013" name="Genome Announc.">
        <title>Whole-genome sequences of five oyster-associated bacteria show potential for crude oil hydrocarbon degradation.</title>
        <authorList>
            <person name="Chauhan A."/>
            <person name="Green S."/>
            <person name="Pathak A."/>
            <person name="Thomas J."/>
            <person name="Venkatramanan R."/>
        </authorList>
    </citation>
    <scope>NUCLEOTIDE SEQUENCE [LARGE SCALE GENOMIC DNA]</scope>
    <source>
        <strain evidence="1 2">MF109</strain>
    </source>
</reference>
<name>T5KFA4_MICMQ</name>
<dbReference type="AlphaFoldDB" id="T5KFA4"/>
<evidence type="ECO:0000313" key="1">
    <source>
        <dbReference type="EMBL" id="EQM74870.1"/>
    </source>
</evidence>
<dbReference type="PATRIC" id="fig|1333857.3.peg.3028"/>
<evidence type="ECO:0000313" key="2">
    <source>
        <dbReference type="Proteomes" id="UP000016033"/>
    </source>
</evidence>
<dbReference type="RefSeq" id="WP_021200962.1">
    <property type="nucleotide sequence ID" value="NZ_ATAO01000206.1"/>
</dbReference>
<comment type="caution">
    <text evidence="1">The sequence shown here is derived from an EMBL/GenBank/DDBJ whole genome shotgun (WGS) entry which is preliminary data.</text>
</comment>
<sequence>MTDQLASGMHDLDATRVQIIAHARAERTREIIGFVQDFDHLTAVRIDSEMAARHPEEVEQPHRMMNVDGEIEVCDTCVNSEGNPVAWDQAHSAGVPAGVPAGALTFEQQIEAVDRADWRSQYRTRPYPGVTGGIPDRQWLTGLHAEGYEIVKRASSDA</sequence>
<dbReference type="EMBL" id="ATAO01000206">
    <property type="protein sequence ID" value="EQM74870.1"/>
    <property type="molecule type" value="Genomic_DNA"/>
</dbReference>
<proteinExistence type="predicted"/>
<accession>T5KFA4</accession>
<organism evidence="1 2">
    <name type="scientific">Microbacterium maritypicum MF109</name>
    <dbReference type="NCBI Taxonomy" id="1333857"/>
    <lineage>
        <taxon>Bacteria</taxon>
        <taxon>Bacillati</taxon>
        <taxon>Actinomycetota</taxon>
        <taxon>Actinomycetes</taxon>
        <taxon>Micrococcales</taxon>
        <taxon>Microbacteriaceae</taxon>
        <taxon>Microbacterium</taxon>
    </lineage>
</organism>
<dbReference type="Proteomes" id="UP000016033">
    <property type="component" value="Unassembled WGS sequence"/>
</dbReference>